<comment type="caution">
    <text evidence="1">The sequence shown here is derived from an EMBL/GenBank/DDBJ whole genome shotgun (WGS) entry which is preliminary data.</text>
</comment>
<dbReference type="InterPro" id="IPR036906">
    <property type="entry name" value="ATPase_V1_fsu_sf"/>
</dbReference>
<proteinExistence type="predicted"/>
<reference evidence="1" key="1">
    <citation type="submission" date="2020-10" db="EMBL/GenBank/DDBJ databases">
        <authorList>
            <person name="Gilroy R."/>
        </authorList>
    </citation>
    <scope>NUCLEOTIDE SEQUENCE</scope>
    <source>
        <strain evidence="1">CHK195-15760</strain>
    </source>
</reference>
<sequence>MKISCIKAKDDENSFRFWKTIGTKVVEIEDLEQVDHKIGELIKNNYDTIILANEVASFSEDIIKKYAKNEEIHIIIASSKDHE</sequence>
<dbReference type="AlphaFoldDB" id="A0A9D1M119"/>
<dbReference type="SUPFAM" id="SSF159468">
    <property type="entry name" value="AtpF-like"/>
    <property type="match status" value="1"/>
</dbReference>
<evidence type="ECO:0000313" key="2">
    <source>
        <dbReference type="Proteomes" id="UP000824093"/>
    </source>
</evidence>
<name>A0A9D1M119_9FIRM</name>
<protein>
    <submittedName>
        <fullName evidence="1">Uncharacterized protein</fullName>
    </submittedName>
</protein>
<dbReference type="Gene3D" id="3.40.50.10580">
    <property type="entry name" value="ATPase, V1 complex, subunit F"/>
    <property type="match status" value="1"/>
</dbReference>
<dbReference type="GO" id="GO:0034220">
    <property type="term" value="P:monoatomic ion transmembrane transport"/>
    <property type="evidence" value="ECO:0007669"/>
    <property type="project" value="InterPro"/>
</dbReference>
<dbReference type="EMBL" id="DVNH01000025">
    <property type="protein sequence ID" value="HIU51719.1"/>
    <property type="molecule type" value="Genomic_DNA"/>
</dbReference>
<evidence type="ECO:0000313" key="1">
    <source>
        <dbReference type="EMBL" id="HIU51719.1"/>
    </source>
</evidence>
<reference evidence="1" key="2">
    <citation type="journal article" date="2021" name="PeerJ">
        <title>Extensive microbial diversity within the chicken gut microbiome revealed by metagenomics and culture.</title>
        <authorList>
            <person name="Gilroy R."/>
            <person name="Ravi A."/>
            <person name="Getino M."/>
            <person name="Pursley I."/>
            <person name="Horton D.L."/>
            <person name="Alikhan N.F."/>
            <person name="Baker D."/>
            <person name="Gharbi K."/>
            <person name="Hall N."/>
            <person name="Watson M."/>
            <person name="Adriaenssens E.M."/>
            <person name="Foster-Nyarko E."/>
            <person name="Jarju S."/>
            <person name="Secka A."/>
            <person name="Antonio M."/>
            <person name="Oren A."/>
            <person name="Chaudhuri R.R."/>
            <person name="La Ragione R."/>
            <person name="Hildebrand F."/>
            <person name="Pallen M.J."/>
        </authorList>
    </citation>
    <scope>NUCLEOTIDE SEQUENCE</scope>
    <source>
        <strain evidence="1">CHK195-15760</strain>
    </source>
</reference>
<organism evidence="1 2">
    <name type="scientific">Candidatus Merdicola faecigallinarum</name>
    <dbReference type="NCBI Taxonomy" id="2840862"/>
    <lineage>
        <taxon>Bacteria</taxon>
        <taxon>Bacillati</taxon>
        <taxon>Bacillota</taxon>
        <taxon>Clostridia</taxon>
        <taxon>Candidatus Merdicola</taxon>
    </lineage>
</organism>
<accession>A0A9D1M119</accession>
<dbReference type="Proteomes" id="UP000824093">
    <property type="component" value="Unassembled WGS sequence"/>
</dbReference>
<gene>
    <name evidence="1" type="ORF">IAB70_03745</name>
</gene>